<dbReference type="AlphaFoldDB" id="A0A844HK40"/>
<dbReference type="RefSeq" id="WP_155037987.1">
    <property type="nucleotide sequence ID" value="NZ_WMIG01000001.1"/>
</dbReference>
<reference evidence="1 2" key="1">
    <citation type="submission" date="2019-11" db="EMBL/GenBank/DDBJ databases">
        <authorList>
            <person name="Dong K."/>
        </authorList>
    </citation>
    <scope>NUCLEOTIDE SEQUENCE [LARGE SCALE GENOMIC DNA]</scope>
    <source>
        <strain evidence="1 2">NBRC 112902</strain>
    </source>
</reference>
<dbReference type="Proteomes" id="UP000449846">
    <property type="component" value="Unassembled WGS sequence"/>
</dbReference>
<dbReference type="EMBL" id="WMIG01000001">
    <property type="protein sequence ID" value="MTH58082.1"/>
    <property type="molecule type" value="Genomic_DNA"/>
</dbReference>
<protein>
    <submittedName>
        <fullName evidence="1">Uncharacterized protein</fullName>
    </submittedName>
</protein>
<gene>
    <name evidence="1" type="ORF">GL300_02530</name>
</gene>
<comment type="caution">
    <text evidence="1">The sequence shown here is derived from an EMBL/GenBank/DDBJ whole genome shotgun (WGS) entry which is preliminary data.</text>
</comment>
<name>A0A844HK40_9RHOB</name>
<evidence type="ECO:0000313" key="2">
    <source>
        <dbReference type="Proteomes" id="UP000449846"/>
    </source>
</evidence>
<proteinExistence type="predicted"/>
<accession>A0A844HK40</accession>
<keyword evidence="2" id="KW-1185">Reference proteome</keyword>
<organism evidence="1 2">
    <name type="scientific">Paracoccus litorisediminis</name>
    <dbReference type="NCBI Taxonomy" id="2006130"/>
    <lineage>
        <taxon>Bacteria</taxon>
        <taxon>Pseudomonadati</taxon>
        <taxon>Pseudomonadota</taxon>
        <taxon>Alphaproteobacteria</taxon>
        <taxon>Rhodobacterales</taxon>
        <taxon>Paracoccaceae</taxon>
        <taxon>Paracoccus</taxon>
    </lineage>
</organism>
<evidence type="ECO:0000313" key="1">
    <source>
        <dbReference type="EMBL" id="MTH58082.1"/>
    </source>
</evidence>
<sequence>MTATHALKSARRSIAALNPAQALLDQESFQAEIRERPLSSVELSQARTEIEEICHLASGVSAGILSALSLIKELRSLSRGCDVYGKDGKRLSCGPVAGEARKF</sequence>